<reference evidence="2 3" key="1">
    <citation type="journal article" date="2012" name="J. Bacteriol.">
        <title>Complete Genome Sequence of Providencia stuartii Clinical Isolate MRSN 2154.</title>
        <authorList>
            <person name="Clifford R.J."/>
            <person name="Hang J."/>
            <person name="Riley M.C."/>
            <person name="Onmus-Leone F."/>
            <person name="Kuschner R.A."/>
            <person name="Lesho E.P."/>
            <person name="Waterman P.E."/>
        </authorList>
    </citation>
    <scope>NUCLEOTIDE SEQUENCE [LARGE SCALE GENOMIC DNA]</scope>
    <source>
        <strain evidence="2 3">MRSN 2154</strain>
    </source>
</reference>
<dbReference type="KEGG" id="psi:S70_16945"/>
<dbReference type="Proteomes" id="UP000005012">
    <property type="component" value="Chromosome"/>
</dbReference>
<accession>A0A140NQM1</accession>
<dbReference type="InterPro" id="IPR036361">
    <property type="entry name" value="SAP_dom_sf"/>
</dbReference>
<dbReference type="InterPro" id="IPR025856">
    <property type="entry name" value="HeH/LEM_domain"/>
</dbReference>
<protein>
    <recommendedName>
        <fullName evidence="1">HeH/LEM domain-containing protein</fullName>
    </recommendedName>
</protein>
<dbReference type="Pfam" id="PF12949">
    <property type="entry name" value="HeH"/>
    <property type="match status" value="1"/>
</dbReference>
<name>A0A140NQM1_PROSM</name>
<gene>
    <name evidence="2" type="ordered locus">S70_16945</name>
</gene>
<dbReference type="RefSeq" id="WP_014657899.1">
    <property type="nucleotide sequence ID" value="NC_017731.1"/>
</dbReference>
<organism evidence="2 3">
    <name type="scientific">Providencia stuartii (strain MRSN 2154)</name>
    <dbReference type="NCBI Taxonomy" id="1157951"/>
    <lineage>
        <taxon>Bacteria</taxon>
        <taxon>Pseudomonadati</taxon>
        <taxon>Pseudomonadota</taxon>
        <taxon>Gammaproteobacteria</taxon>
        <taxon>Enterobacterales</taxon>
        <taxon>Morganellaceae</taxon>
        <taxon>Providencia</taxon>
    </lineage>
</organism>
<evidence type="ECO:0000313" key="3">
    <source>
        <dbReference type="Proteomes" id="UP000005012"/>
    </source>
</evidence>
<dbReference type="InterPro" id="IPR036269">
    <property type="entry name" value="Rho_N_sf"/>
</dbReference>
<reference evidence="3" key="2">
    <citation type="submission" date="2012-04" db="EMBL/GenBank/DDBJ databases">
        <title>Complete genome sequence of Providencia stuartii clinical isolate MRSN 2154.</title>
        <authorList>
            <person name="Clifford R.J."/>
            <person name="Hang J."/>
            <person name="Riley M.C."/>
            <person name="Onmus-Leone F."/>
            <person name="Kuschner R.A."/>
            <person name="Lesho E.P."/>
            <person name="Waterman P.E."/>
        </authorList>
    </citation>
    <scope>NUCLEOTIDE SEQUENCE [LARGE SCALE GENOMIC DNA]</scope>
    <source>
        <strain evidence="3">MRSN 2154</strain>
    </source>
</reference>
<dbReference type="SUPFAM" id="SSF68912">
    <property type="entry name" value="Rho N-terminal domain-like"/>
    <property type="match status" value="1"/>
</dbReference>
<dbReference type="OrthoDB" id="6174556at2"/>
<evidence type="ECO:0000313" key="2">
    <source>
        <dbReference type="EMBL" id="AFH95201.1"/>
    </source>
</evidence>
<dbReference type="Gene3D" id="1.10.720.30">
    <property type="entry name" value="SAP domain"/>
    <property type="match status" value="1"/>
</dbReference>
<dbReference type="AlphaFoldDB" id="A0A140NQM1"/>
<dbReference type="CDD" id="cd12935">
    <property type="entry name" value="LEM_like"/>
    <property type="match status" value="1"/>
</dbReference>
<sequence length="93" mass="10271">MKVIYTKEVGREDGICYRSQFLGVIHSATEVIIDGDFDDAVKAYTNAGVKVSFVKQDDLSSKTADELKELLAEKGIEFNAKAKKSDLLALLQE</sequence>
<dbReference type="EMBL" id="CP003488">
    <property type="protein sequence ID" value="AFH95201.1"/>
    <property type="molecule type" value="Genomic_DNA"/>
</dbReference>
<evidence type="ECO:0000259" key="1">
    <source>
        <dbReference type="Pfam" id="PF12949"/>
    </source>
</evidence>
<dbReference type="HOGENOM" id="CLU_149340_0_0_6"/>
<dbReference type="PATRIC" id="fig|1157951.4.peg.3402"/>
<feature type="domain" description="HeH/LEM" evidence="1">
    <location>
        <begin position="60"/>
        <end position="93"/>
    </location>
</feature>
<proteinExistence type="predicted"/>